<evidence type="ECO:0000313" key="3">
    <source>
        <dbReference type="Proteomes" id="UP000008004"/>
    </source>
</evidence>
<protein>
    <submittedName>
        <fullName evidence="2">Universal stress protein</fullName>
    </submittedName>
</protein>
<organism evidence="2 3">
    <name type="scientific">Mycobacterium intracellulare (strain ATCC 13950 / DSM 43223 / JCM 6384 / NCTC 13025 / 3600)</name>
    <dbReference type="NCBI Taxonomy" id="487521"/>
    <lineage>
        <taxon>Bacteria</taxon>
        <taxon>Bacillati</taxon>
        <taxon>Actinomycetota</taxon>
        <taxon>Actinomycetes</taxon>
        <taxon>Mycobacteriales</taxon>
        <taxon>Mycobacteriaceae</taxon>
        <taxon>Mycobacterium</taxon>
        <taxon>Mycobacterium avium complex (MAC)</taxon>
    </lineage>
</organism>
<feature type="region of interest" description="Disordered" evidence="1">
    <location>
        <begin position="81"/>
        <end position="102"/>
    </location>
</feature>
<dbReference type="HOGENOM" id="CLU_2274225_0_0_11"/>
<proteinExistence type="predicted"/>
<gene>
    <name evidence="2" type="ordered locus">OCU_38580</name>
</gene>
<dbReference type="KEGG" id="mia:OCU_38580"/>
<dbReference type="AlphaFoldDB" id="H8ILG9"/>
<dbReference type="PATRIC" id="fig|487521.10.peg.3865"/>
<dbReference type="Proteomes" id="UP000008004">
    <property type="component" value="Chromosome"/>
</dbReference>
<dbReference type="EMBL" id="CP003322">
    <property type="protein sequence ID" value="AFC45077.1"/>
    <property type="molecule type" value="Genomic_DNA"/>
</dbReference>
<reference evidence="2 3" key="1">
    <citation type="journal article" date="2012" name="J. Bacteriol.">
        <title>Complete genome sequence of Mycobacterium intracellulare strain ATCC 13950T.</title>
        <authorList>
            <person name="Kim B.J."/>
            <person name="Choi B.S."/>
            <person name="Lim J.S."/>
            <person name="Choi I.Y."/>
            <person name="Lee J.H."/>
            <person name="Chun J."/>
            <person name="Kook Y.H."/>
            <person name="Kim B.J."/>
        </authorList>
    </citation>
    <scope>NUCLEOTIDE SEQUENCE [LARGE SCALE GENOMIC DNA]</scope>
    <source>
        <strain evidence="3">ATCC 13950 / DSM 43223 / JCM 6384 / NCTC 13025 / 3600</strain>
    </source>
</reference>
<name>H8ILG9_MYCIA</name>
<evidence type="ECO:0000313" key="2">
    <source>
        <dbReference type="EMBL" id="AFC45077.1"/>
    </source>
</evidence>
<dbReference type="eggNOG" id="COG0589">
    <property type="taxonomic scope" value="Bacteria"/>
</dbReference>
<sequence length="102" mass="11472">MIHRSTSRRLAQVGTVVAEVDNGTVLRHAFEEARLRGATLRAVSISRDAALGNFTAPAQLDRRLARWMRLYPDAHAEQALRARDPLWQPMNRAPGRTGNDDR</sequence>
<evidence type="ECO:0000256" key="1">
    <source>
        <dbReference type="SAM" id="MobiDB-lite"/>
    </source>
</evidence>
<accession>H8ILG9</accession>